<reference evidence="2 3" key="1">
    <citation type="submission" date="2014-06" db="EMBL/GenBank/DDBJ databases">
        <title>Evolutionary Origins and Diversification of the Mycorrhizal Mutualists.</title>
        <authorList>
            <consortium name="DOE Joint Genome Institute"/>
            <consortium name="Mycorrhizal Genomics Consortium"/>
            <person name="Kohler A."/>
            <person name="Kuo A."/>
            <person name="Nagy L.G."/>
            <person name="Floudas D."/>
            <person name="Copeland A."/>
            <person name="Barry K.W."/>
            <person name="Cichocki N."/>
            <person name="Veneault-Fourrey C."/>
            <person name="LaButti K."/>
            <person name="Lindquist E.A."/>
            <person name="Lipzen A."/>
            <person name="Lundell T."/>
            <person name="Morin E."/>
            <person name="Murat C."/>
            <person name="Riley R."/>
            <person name="Ohm R."/>
            <person name="Sun H."/>
            <person name="Tunlid A."/>
            <person name="Henrissat B."/>
            <person name="Grigoriev I.V."/>
            <person name="Hibbett D.S."/>
            <person name="Martin F."/>
        </authorList>
    </citation>
    <scope>NUCLEOTIDE SEQUENCE [LARGE SCALE GENOMIC DNA]</scope>
    <source>
        <strain evidence="2 3">SS14</strain>
    </source>
</reference>
<keyword evidence="3" id="KW-1185">Reference proteome</keyword>
<dbReference type="EMBL" id="KN837538">
    <property type="protein sequence ID" value="KIJ24066.1"/>
    <property type="molecule type" value="Genomic_DNA"/>
</dbReference>
<organism evidence="2 3">
    <name type="scientific">Sphaerobolus stellatus (strain SS14)</name>
    <dbReference type="NCBI Taxonomy" id="990650"/>
    <lineage>
        <taxon>Eukaryota</taxon>
        <taxon>Fungi</taxon>
        <taxon>Dikarya</taxon>
        <taxon>Basidiomycota</taxon>
        <taxon>Agaricomycotina</taxon>
        <taxon>Agaricomycetes</taxon>
        <taxon>Phallomycetidae</taxon>
        <taxon>Geastrales</taxon>
        <taxon>Sphaerobolaceae</taxon>
        <taxon>Sphaerobolus</taxon>
    </lineage>
</organism>
<accession>A0A0C9UF21</accession>
<dbReference type="Proteomes" id="UP000054279">
    <property type="component" value="Unassembled WGS sequence"/>
</dbReference>
<dbReference type="AlphaFoldDB" id="A0A0C9UF21"/>
<feature type="region of interest" description="Disordered" evidence="1">
    <location>
        <begin position="152"/>
        <end position="177"/>
    </location>
</feature>
<evidence type="ECO:0000256" key="1">
    <source>
        <dbReference type="SAM" id="MobiDB-lite"/>
    </source>
</evidence>
<dbReference type="OrthoDB" id="6600758at2759"/>
<feature type="region of interest" description="Disordered" evidence="1">
    <location>
        <begin position="216"/>
        <end position="257"/>
    </location>
</feature>
<evidence type="ECO:0000313" key="2">
    <source>
        <dbReference type="EMBL" id="KIJ24066.1"/>
    </source>
</evidence>
<proteinExistence type="predicted"/>
<gene>
    <name evidence="2" type="ORF">M422DRAFT_275246</name>
</gene>
<name>A0A0C9UF21_SPHS4</name>
<protein>
    <submittedName>
        <fullName evidence="2">Uncharacterized protein</fullName>
    </submittedName>
</protein>
<dbReference type="HOGENOM" id="CLU_1023669_0_0_1"/>
<sequence length="272" mass="30445">MITILAADHERYSIGQWPLTFGRTTTTHTVYLAEETHFDVILGWSFMEKRGVKTDPLDMTSVARLDTGESLEGWSVANCDGGIYEGVESKELGGMPEGTRWTLMIFLGVLSDAGRFVDGARVDPGWLKYEWNGTVLNLDDDSNYTIFIWRQQQPRSQPSQPSTSSSPISSSPSSALTTPNVNSLTTLHFKPPTLTPLAYLNPTFYLFRPSPAQLYTPSLRDPSTHRAPSTRSRKFGKSKVSTASQFRNTKRTSRNSTRRMVCGLLSRRLAPW</sequence>
<feature type="compositionally biased region" description="Low complexity" evidence="1">
    <location>
        <begin position="152"/>
        <end position="174"/>
    </location>
</feature>
<feature type="compositionally biased region" description="Basic residues" evidence="1">
    <location>
        <begin position="248"/>
        <end position="257"/>
    </location>
</feature>
<evidence type="ECO:0000313" key="3">
    <source>
        <dbReference type="Proteomes" id="UP000054279"/>
    </source>
</evidence>